<evidence type="ECO:0000313" key="2">
    <source>
        <dbReference type="Proteomes" id="UP001597521"/>
    </source>
</evidence>
<dbReference type="Gene3D" id="3.40.1660.10">
    <property type="entry name" value="EreA-like (biosynthetic domain)"/>
    <property type="match status" value="1"/>
</dbReference>
<gene>
    <name evidence="1" type="ORF">ACFSX5_10770</name>
</gene>
<sequence>MTLLEVKPDSAVELGHAIRDACVPLPDPRRALEFGPYFEPFANARVVMLGEASHGTEEFYQARAAITRMLIEHYGFSIVAVEADWPDANRIDRHVRQRGPGGYDAESFARFPTWMWRNTAVAEFVDWLHDYNAERPMAARAEFRGLDVYSLRSSIGEVLDYLDREDPEEASKARRRYGCLSPWQAEPAWYGRSVITGEIDPCEAAVVEQLASIVARQMELGLEDDENGFDAAQNARVVQAAEQYYRMMYRAGNDSWNLRDRHMFDTLMHLLDRRGPLSKAVVWAHNSHIGDASATEMGWSGQFNIGELAKKAFRDEAVLIGFGTDHGTVAAADDWDEPMQIKTVLPSRPDSYERVFRHTGHARALLNLRPTGHVREALAEPRLERAIGVIYRPETERQSHYFQAVLPEQFDAYVWFGETRAVTPLPTHRPEGVPETYPFGV</sequence>
<dbReference type="CDD" id="cd14728">
    <property type="entry name" value="Ere-like"/>
    <property type="match status" value="1"/>
</dbReference>
<dbReference type="RefSeq" id="WP_386833400.1">
    <property type="nucleotide sequence ID" value="NZ_JBHUNP010000001.1"/>
</dbReference>
<protein>
    <submittedName>
        <fullName evidence="1">Erythromycin esterase family protein</fullName>
    </submittedName>
</protein>
<dbReference type="InterPro" id="IPR014622">
    <property type="entry name" value="UCP036794_erythomycin"/>
</dbReference>
<dbReference type="Proteomes" id="UP001597521">
    <property type="component" value="Unassembled WGS sequence"/>
</dbReference>
<accession>A0ABW5QKV8</accession>
<dbReference type="Gene3D" id="3.30.1870.10">
    <property type="entry name" value="EreA-like, domain 2"/>
    <property type="match status" value="1"/>
</dbReference>
<evidence type="ECO:0000313" key="1">
    <source>
        <dbReference type="EMBL" id="MFD2648274.1"/>
    </source>
</evidence>
<dbReference type="SUPFAM" id="SSF159501">
    <property type="entry name" value="EreA/ChaN-like"/>
    <property type="match status" value="1"/>
</dbReference>
<name>A0ABW5QKV8_9HYPH</name>
<dbReference type="Gene3D" id="1.20.1440.30">
    <property type="entry name" value="Biosynthetic Protein domain"/>
    <property type="match status" value="1"/>
</dbReference>
<proteinExistence type="predicted"/>
<dbReference type="EMBL" id="JBHUNP010000001">
    <property type="protein sequence ID" value="MFD2648274.1"/>
    <property type="molecule type" value="Genomic_DNA"/>
</dbReference>
<dbReference type="InterPro" id="IPR007815">
    <property type="entry name" value="Emycin_Estase"/>
</dbReference>
<organism evidence="1 2">
    <name type="scientific">Devosia albogilva</name>
    <dbReference type="NCBI Taxonomy" id="429726"/>
    <lineage>
        <taxon>Bacteria</taxon>
        <taxon>Pseudomonadati</taxon>
        <taxon>Pseudomonadota</taxon>
        <taxon>Alphaproteobacteria</taxon>
        <taxon>Hyphomicrobiales</taxon>
        <taxon>Devosiaceae</taxon>
        <taxon>Devosia</taxon>
    </lineage>
</organism>
<dbReference type="PANTHER" id="PTHR31299">
    <property type="entry name" value="ESTERASE, PUTATIVE (AFU_ORTHOLOGUE AFUA_1G05850)-RELATED"/>
    <property type="match status" value="1"/>
</dbReference>
<reference evidence="2" key="1">
    <citation type="journal article" date="2019" name="Int. J. Syst. Evol. Microbiol.">
        <title>The Global Catalogue of Microorganisms (GCM) 10K type strain sequencing project: providing services to taxonomists for standard genome sequencing and annotation.</title>
        <authorList>
            <consortium name="The Broad Institute Genomics Platform"/>
            <consortium name="The Broad Institute Genome Sequencing Center for Infectious Disease"/>
            <person name="Wu L."/>
            <person name="Ma J."/>
        </authorList>
    </citation>
    <scope>NUCLEOTIDE SEQUENCE [LARGE SCALE GENOMIC DNA]</scope>
    <source>
        <strain evidence="2">CCM 7427</strain>
    </source>
</reference>
<dbReference type="Pfam" id="PF05139">
    <property type="entry name" value="Erythro_esteras"/>
    <property type="match status" value="1"/>
</dbReference>
<keyword evidence="2" id="KW-1185">Reference proteome</keyword>
<comment type="caution">
    <text evidence="1">The sequence shown here is derived from an EMBL/GenBank/DDBJ whole genome shotgun (WGS) entry which is preliminary data.</text>
</comment>
<dbReference type="PIRSF" id="PIRSF036794">
    <property type="entry name" value="UCP_erythr_ester"/>
    <property type="match status" value="1"/>
</dbReference>
<dbReference type="PANTHER" id="PTHR31299:SF0">
    <property type="entry name" value="ESTERASE, PUTATIVE (AFU_ORTHOLOGUE AFUA_1G05850)-RELATED"/>
    <property type="match status" value="1"/>
</dbReference>
<dbReference type="InterPro" id="IPR052036">
    <property type="entry name" value="Hydrolase/PRTase-associated"/>
</dbReference>